<dbReference type="InterPro" id="IPR036653">
    <property type="entry name" value="CinA-like_C"/>
</dbReference>
<accession>A0A7V1BBY3</accession>
<gene>
    <name evidence="2" type="ORF">ENH63_01230</name>
</gene>
<comment type="caution">
    <text evidence="2">The sequence shown here is derived from an EMBL/GenBank/DDBJ whole genome shotgun (WGS) entry which is preliminary data.</text>
</comment>
<dbReference type="NCBIfam" id="TIGR00199">
    <property type="entry name" value="PncC_domain"/>
    <property type="match status" value="1"/>
</dbReference>
<dbReference type="SUPFAM" id="SSF142433">
    <property type="entry name" value="CinA-like"/>
    <property type="match status" value="1"/>
</dbReference>
<sequence length="155" mass="15863">MPDLHALLDRARAREVMIACAESCTGGMVAAALTELPGSSAIFDRGFVTYTNVAKIDLLGVSAATLDVHGAVSEQVALEMARGALARSAAQIAVSITGIAGPGGSEHKPEGRVCFGLATPSGITTQTQEFGALGRDKVRLAARDFALGLIIEAIA</sequence>
<dbReference type="EMBL" id="DRFN01000002">
    <property type="protein sequence ID" value="HDZ50407.1"/>
    <property type="molecule type" value="Genomic_DNA"/>
</dbReference>
<reference evidence="2" key="1">
    <citation type="journal article" date="2020" name="mSystems">
        <title>Genome- and Community-Level Interaction Insights into Carbon Utilization and Element Cycling Functions of Hydrothermarchaeota in Hydrothermal Sediment.</title>
        <authorList>
            <person name="Zhou Z."/>
            <person name="Liu Y."/>
            <person name="Xu W."/>
            <person name="Pan J."/>
            <person name="Luo Z.H."/>
            <person name="Li M."/>
        </authorList>
    </citation>
    <scope>NUCLEOTIDE SEQUENCE [LARGE SCALE GENOMIC DNA]</scope>
    <source>
        <strain evidence="2">HyVt-323</strain>
    </source>
</reference>
<evidence type="ECO:0000313" key="2">
    <source>
        <dbReference type="EMBL" id="HDZ50407.1"/>
    </source>
</evidence>
<dbReference type="Gene3D" id="3.90.950.20">
    <property type="entry name" value="CinA-like"/>
    <property type="match status" value="1"/>
</dbReference>
<feature type="domain" description="CinA C-terminal" evidence="1">
    <location>
        <begin position="7"/>
        <end position="153"/>
    </location>
</feature>
<organism evidence="2">
    <name type="scientific">Sulfitobacter litoralis</name>
    <dbReference type="NCBI Taxonomy" id="335975"/>
    <lineage>
        <taxon>Bacteria</taxon>
        <taxon>Pseudomonadati</taxon>
        <taxon>Pseudomonadota</taxon>
        <taxon>Alphaproteobacteria</taxon>
        <taxon>Rhodobacterales</taxon>
        <taxon>Roseobacteraceae</taxon>
        <taxon>Sulfitobacter</taxon>
    </lineage>
</organism>
<dbReference type="AlphaFoldDB" id="A0A7V1BBY3"/>
<dbReference type="RefSeq" id="WP_272903346.1">
    <property type="nucleotide sequence ID" value="NZ_CAXBMM010000043.1"/>
</dbReference>
<dbReference type="InterPro" id="IPR008136">
    <property type="entry name" value="CinA_C"/>
</dbReference>
<evidence type="ECO:0000259" key="1">
    <source>
        <dbReference type="Pfam" id="PF02464"/>
    </source>
</evidence>
<proteinExistence type="predicted"/>
<protein>
    <submittedName>
        <fullName evidence="2">CinA family protein</fullName>
    </submittedName>
</protein>
<dbReference type="Proteomes" id="UP000885704">
    <property type="component" value="Unassembled WGS sequence"/>
</dbReference>
<dbReference type="Pfam" id="PF02464">
    <property type="entry name" value="CinA"/>
    <property type="match status" value="1"/>
</dbReference>
<name>A0A7V1BBY3_9RHOB</name>